<evidence type="ECO:0000313" key="2">
    <source>
        <dbReference type="Proteomes" id="UP000700596"/>
    </source>
</evidence>
<reference evidence="1" key="1">
    <citation type="journal article" date="2021" name="Nat. Commun.">
        <title>Genetic determinants of endophytism in the Arabidopsis root mycobiome.</title>
        <authorList>
            <person name="Mesny F."/>
            <person name="Miyauchi S."/>
            <person name="Thiergart T."/>
            <person name="Pickel B."/>
            <person name="Atanasova L."/>
            <person name="Karlsson M."/>
            <person name="Huettel B."/>
            <person name="Barry K.W."/>
            <person name="Haridas S."/>
            <person name="Chen C."/>
            <person name="Bauer D."/>
            <person name="Andreopoulos W."/>
            <person name="Pangilinan J."/>
            <person name="LaButti K."/>
            <person name="Riley R."/>
            <person name="Lipzen A."/>
            <person name="Clum A."/>
            <person name="Drula E."/>
            <person name="Henrissat B."/>
            <person name="Kohler A."/>
            <person name="Grigoriev I.V."/>
            <person name="Martin F.M."/>
            <person name="Hacquard S."/>
        </authorList>
    </citation>
    <scope>NUCLEOTIDE SEQUENCE</scope>
    <source>
        <strain evidence="1">MPI-CAGE-CH-0243</strain>
    </source>
</reference>
<sequence length="247" mass="26556">MGRFKCLPTVNGEVDSYAFVGYEKMEVLGLCTPMAPGQRVTCPVMVELQLEPGGEADEAGEARQAMKVEVPTMYTVAVVVKVRHVISAQQDPTSTALSERIPSPTSHGTASNFALGCVLKRSAAALTAPLTALTLLRTEHVLDVSATMVTTVMFRPWPAAPWIGLAYPHTHRRYYTVLSRPSWGGTRCSAVWLGHGRGARHRAAFPGPSRRSVDCSGDHEWDAVTALSASPSLGIHRRNSAPSHSPG</sequence>
<organism evidence="1 2">
    <name type="scientific">Dendryphion nanum</name>
    <dbReference type="NCBI Taxonomy" id="256645"/>
    <lineage>
        <taxon>Eukaryota</taxon>
        <taxon>Fungi</taxon>
        <taxon>Dikarya</taxon>
        <taxon>Ascomycota</taxon>
        <taxon>Pezizomycotina</taxon>
        <taxon>Dothideomycetes</taxon>
        <taxon>Pleosporomycetidae</taxon>
        <taxon>Pleosporales</taxon>
        <taxon>Torulaceae</taxon>
        <taxon>Dendryphion</taxon>
    </lineage>
</organism>
<protein>
    <submittedName>
        <fullName evidence="1">Uncharacterized protein</fullName>
    </submittedName>
</protein>
<gene>
    <name evidence="1" type="ORF">B0J11DRAFT_506397</name>
</gene>
<keyword evidence="2" id="KW-1185">Reference proteome</keyword>
<accession>A0A9P9IM56</accession>
<proteinExistence type="predicted"/>
<dbReference type="Proteomes" id="UP000700596">
    <property type="component" value="Unassembled WGS sequence"/>
</dbReference>
<name>A0A9P9IM56_9PLEO</name>
<dbReference type="AlphaFoldDB" id="A0A9P9IM56"/>
<evidence type="ECO:0000313" key="1">
    <source>
        <dbReference type="EMBL" id="KAH7125567.1"/>
    </source>
</evidence>
<comment type="caution">
    <text evidence="1">The sequence shown here is derived from an EMBL/GenBank/DDBJ whole genome shotgun (WGS) entry which is preliminary data.</text>
</comment>
<dbReference type="EMBL" id="JAGMWT010000007">
    <property type="protein sequence ID" value="KAH7125567.1"/>
    <property type="molecule type" value="Genomic_DNA"/>
</dbReference>